<feature type="chain" id="PRO_5019538217" evidence="2">
    <location>
        <begin position="24"/>
        <end position="94"/>
    </location>
</feature>
<reference evidence="3 4" key="1">
    <citation type="submission" date="2018-08" db="EMBL/GenBank/DDBJ databases">
        <title>A genome reference for cultivated species of the human gut microbiota.</title>
        <authorList>
            <person name="Zou Y."/>
            <person name="Xue W."/>
            <person name="Luo G."/>
        </authorList>
    </citation>
    <scope>NUCLEOTIDE SEQUENCE [LARGE SCALE GENOMIC DNA]</scope>
    <source>
        <strain evidence="3 4">AM31-10</strain>
    </source>
</reference>
<name>A0A414G0K6_9BACT</name>
<evidence type="ECO:0000313" key="3">
    <source>
        <dbReference type="EMBL" id="RHD57738.1"/>
    </source>
</evidence>
<dbReference type="EMBL" id="QSJG01000004">
    <property type="protein sequence ID" value="RHD57738.1"/>
    <property type="molecule type" value="Genomic_DNA"/>
</dbReference>
<proteinExistence type="predicted"/>
<keyword evidence="2" id="KW-0732">Signal</keyword>
<evidence type="ECO:0000256" key="2">
    <source>
        <dbReference type="SAM" id="SignalP"/>
    </source>
</evidence>
<comment type="caution">
    <text evidence="3">The sequence shown here is derived from an EMBL/GenBank/DDBJ whole genome shotgun (WGS) entry which is preliminary data.</text>
</comment>
<evidence type="ECO:0000313" key="4">
    <source>
        <dbReference type="Proteomes" id="UP000284361"/>
    </source>
</evidence>
<feature type="region of interest" description="Disordered" evidence="1">
    <location>
        <begin position="27"/>
        <end position="94"/>
    </location>
</feature>
<dbReference type="Proteomes" id="UP000284361">
    <property type="component" value="Unassembled WGS sequence"/>
</dbReference>
<sequence>MKKKSSVLKIAASVLSLCFYLFMATGSDESSSDSQRNEEHEEEEYEEHEEEEYEEPVPSKPIEREPVFSNDELEEEQDTVLMRDTYDNDDILEE</sequence>
<evidence type="ECO:0000256" key="1">
    <source>
        <dbReference type="SAM" id="MobiDB-lite"/>
    </source>
</evidence>
<accession>A0A414G0K6</accession>
<feature type="compositionally biased region" description="Acidic residues" evidence="1">
    <location>
        <begin position="40"/>
        <end position="55"/>
    </location>
</feature>
<dbReference type="AlphaFoldDB" id="A0A414G0K6"/>
<protein>
    <submittedName>
        <fullName evidence="3">Uncharacterized protein</fullName>
    </submittedName>
</protein>
<gene>
    <name evidence="3" type="ORF">DW789_03240</name>
</gene>
<organism evidence="3 4">
    <name type="scientific">Phocaeicola plebeius</name>
    <dbReference type="NCBI Taxonomy" id="310297"/>
    <lineage>
        <taxon>Bacteria</taxon>
        <taxon>Pseudomonadati</taxon>
        <taxon>Bacteroidota</taxon>
        <taxon>Bacteroidia</taxon>
        <taxon>Bacteroidales</taxon>
        <taxon>Bacteroidaceae</taxon>
        <taxon>Phocaeicola</taxon>
    </lineage>
</organism>
<feature type="signal peptide" evidence="2">
    <location>
        <begin position="1"/>
        <end position="23"/>
    </location>
</feature>
<dbReference type="RefSeq" id="WP_118163500.1">
    <property type="nucleotide sequence ID" value="NZ_DBFVRS010000008.1"/>
</dbReference>